<dbReference type="KEGG" id="ibu:IB211_02962c"/>
<dbReference type="EMBL" id="CP011307">
    <property type="protein sequence ID" value="ALP95353.1"/>
    <property type="molecule type" value="Genomic_DNA"/>
</dbReference>
<accession>A0A0S2W7Q5</accession>
<reference evidence="3" key="2">
    <citation type="submission" date="2015-04" db="EMBL/GenBank/DDBJ databases">
        <title>A butyrogenic pathway from the amino acid lysine in a human gut commensal.</title>
        <authorList>
            <person name="de Vos W.M."/>
            <person name="Bui N.T.P."/>
            <person name="Plugge C.M."/>
            <person name="Ritari J."/>
        </authorList>
    </citation>
    <scope>NUCLEOTIDE SEQUENCE [LARGE SCALE GENOMIC DNA]</scope>
    <source>
        <strain evidence="3">AF211</strain>
    </source>
</reference>
<gene>
    <name evidence="2" type="ORF">IB211_02962c</name>
</gene>
<evidence type="ECO:0000313" key="3">
    <source>
        <dbReference type="Proteomes" id="UP000064844"/>
    </source>
</evidence>
<feature type="transmembrane region" description="Helical" evidence="1">
    <location>
        <begin position="70"/>
        <end position="88"/>
    </location>
</feature>
<feature type="transmembrane region" description="Helical" evidence="1">
    <location>
        <begin position="230"/>
        <end position="248"/>
    </location>
</feature>
<protein>
    <submittedName>
        <fullName evidence="2">Conserved membrane protein</fullName>
    </submittedName>
</protein>
<dbReference type="Pfam" id="PF05857">
    <property type="entry name" value="TraX"/>
    <property type="match status" value="1"/>
</dbReference>
<feature type="transmembrane region" description="Helical" evidence="1">
    <location>
        <begin position="199"/>
        <end position="215"/>
    </location>
</feature>
<keyword evidence="1" id="KW-0472">Membrane</keyword>
<dbReference type="InterPro" id="IPR008875">
    <property type="entry name" value="TraX"/>
</dbReference>
<dbReference type="PATRIC" id="fig|1297617.4.peg.3041"/>
<dbReference type="RefSeq" id="WP_033118111.1">
    <property type="nucleotide sequence ID" value="NZ_CALICV010000040.1"/>
</dbReference>
<dbReference type="Proteomes" id="UP000064844">
    <property type="component" value="Chromosome"/>
</dbReference>
<feature type="transmembrane region" description="Helical" evidence="1">
    <location>
        <begin position="12"/>
        <end position="31"/>
    </location>
</feature>
<evidence type="ECO:0000256" key="1">
    <source>
        <dbReference type="SAM" id="Phobius"/>
    </source>
</evidence>
<reference evidence="2 3" key="1">
    <citation type="journal article" date="2015" name="Nat. Commun.">
        <title>Production of butyrate from lysine and the Amadori product fructoselysine by a human gut commensal.</title>
        <authorList>
            <person name="Bui T.P."/>
            <person name="Ritari J."/>
            <person name="Boeren S."/>
            <person name="de Waard P."/>
            <person name="Plugge C.M."/>
            <person name="de Vos W.M."/>
        </authorList>
    </citation>
    <scope>NUCLEOTIDE SEQUENCE [LARGE SCALE GENOMIC DNA]</scope>
    <source>
        <strain evidence="2 3">AF211</strain>
    </source>
</reference>
<dbReference type="AlphaFoldDB" id="A0A0S2W7Q5"/>
<proteinExistence type="predicted"/>
<evidence type="ECO:0000313" key="2">
    <source>
        <dbReference type="EMBL" id="ALP95353.1"/>
    </source>
</evidence>
<feature type="transmembrane region" description="Helical" evidence="1">
    <location>
        <begin position="100"/>
        <end position="126"/>
    </location>
</feature>
<name>A0A0S2W7Q5_9FIRM</name>
<keyword evidence="1" id="KW-1133">Transmembrane helix</keyword>
<sequence length="250" mass="29413">MERYKKMDANTIKLIAVIAMTIDHVTWMIYPGYPKEFVPILLHIIGRLTCPIMCYFIAEGYHYTKNLNKYTVRLFLFAFISHFAYVFASMDFVNWKSFIPFYYGSVLNQTSVMWSLAWGLVMLRVVNSRSVQKNTVKVILIVLICLISFPSDWSCVASLCILAFGTNRGKFKTQMLWMVFYVAIYATVYFFTIDKVYGLLQMGIIFAIPIIRLYNGQRGNNEKLNRVMKWLFYLYYPLHLLIIGWIQYAR</sequence>
<keyword evidence="1" id="KW-0812">Transmembrane</keyword>
<keyword evidence="3" id="KW-1185">Reference proteome</keyword>
<dbReference type="STRING" id="1297617.IB211_02962c"/>
<organism evidence="2 3">
    <name type="scientific">Intestinimonas butyriciproducens</name>
    <dbReference type="NCBI Taxonomy" id="1297617"/>
    <lineage>
        <taxon>Bacteria</taxon>
        <taxon>Bacillati</taxon>
        <taxon>Bacillota</taxon>
        <taxon>Clostridia</taxon>
        <taxon>Eubacteriales</taxon>
        <taxon>Intestinimonas</taxon>
    </lineage>
</organism>
<feature type="transmembrane region" description="Helical" evidence="1">
    <location>
        <begin position="176"/>
        <end position="192"/>
    </location>
</feature>
<feature type="transmembrane region" description="Helical" evidence="1">
    <location>
        <begin position="37"/>
        <end position="58"/>
    </location>
</feature>